<dbReference type="EMBL" id="OU342829">
    <property type="protein sequence ID" value="CAG7581188.1"/>
    <property type="molecule type" value="Genomic_DNA"/>
</dbReference>
<protein>
    <recommendedName>
        <fullName evidence="1">DUF7448 domain-containing protein</fullName>
    </recommendedName>
</protein>
<dbReference type="InterPro" id="IPR055871">
    <property type="entry name" value="DUF7448"/>
</dbReference>
<evidence type="ECO:0000313" key="2">
    <source>
        <dbReference type="EMBL" id="CAG7581188.1"/>
    </source>
</evidence>
<feature type="domain" description="DUF7448" evidence="1">
    <location>
        <begin position="18"/>
        <end position="114"/>
    </location>
</feature>
<accession>A0A8D9FQG3</accession>
<sequence>MANFSDIKGSKVYGIEVTQNDKYDDSIRFITSVGVFDMLHHQDCCECVSIEDICGDLDDLVGETLTIAEENTSGSNKEGDSYTWTFYKLASSKGYVDIRWYGSSNGYYSESVDFFEIPEDELPTRIIREYRLGNLLD</sequence>
<gene>
    <name evidence="2" type="ORF">SLAVMIC_00718</name>
</gene>
<organism evidence="2">
    <name type="scientific">uncultured marine phage</name>
    <dbReference type="NCBI Taxonomy" id="707152"/>
    <lineage>
        <taxon>Viruses</taxon>
        <taxon>environmental samples</taxon>
    </lineage>
</organism>
<proteinExistence type="predicted"/>
<evidence type="ECO:0000259" key="1">
    <source>
        <dbReference type="Pfam" id="PF24240"/>
    </source>
</evidence>
<name>A0A8D9FQG3_9VIRU</name>
<dbReference type="Pfam" id="PF24240">
    <property type="entry name" value="DUF7448"/>
    <property type="match status" value="1"/>
</dbReference>
<reference evidence="2" key="1">
    <citation type="submission" date="2021-06" db="EMBL/GenBank/DDBJ databases">
        <authorList>
            <person name="Gannon L."/>
            <person name="Redgwell R T."/>
            <person name="Michniewski S."/>
            <person name="Harrison D C."/>
            <person name="Millard A."/>
        </authorList>
    </citation>
    <scope>NUCLEOTIDE SEQUENCE</scope>
</reference>